<evidence type="ECO:0000313" key="2">
    <source>
        <dbReference type="EMBL" id="KAF3891312.1"/>
    </source>
</evidence>
<reference evidence="3" key="1">
    <citation type="journal article" date="2015" name="Genome Announc.">
        <title>Draft Genome Sequence of Tolypothrix boutellei Strain VB521301.</title>
        <authorList>
            <person name="Chandrababunaidu M.M."/>
            <person name="Singh D."/>
            <person name="Sen D."/>
            <person name="Bhan S."/>
            <person name="Das S."/>
            <person name="Gupta A."/>
            <person name="Adhikary S.P."/>
            <person name="Tripathy S."/>
        </authorList>
    </citation>
    <scope>NUCLEOTIDE SEQUENCE</scope>
    <source>
        <strain evidence="3">VB521301</strain>
    </source>
</reference>
<dbReference type="OrthoDB" id="494931at2"/>
<dbReference type="STRING" id="1479485.DA73_0234650"/>
<dbReference type="RefSeq" id="WP_038082067.1">
    <property type="nucleotide sequence ID" value="NZ_JHEG04000001.1"/>
</dbReference>
<comment type="caution">
    <text evidence="3">The sequence shown here is derived from an EMBL/GenBank/DDBJ whole genome shotgun (WGS) entry which is preliminary data.</text>
</comment>
<keyword evidence="4" id="KW-1185">Reference proteome</keyword>
<dbReference type="EMBL" id="JHEG02000059">
    <property type="protein sequence ID" value="KIE06520.1"/>
    <property type="molecule type" value="Genomic_DNA"/>
</dbReference>
<dbReference type="AlphaFoldDB" id="A0A0C1R2N4"/>
<feature type="region of interest" description="Disordered" evidence="1">
    <location>
        <begin position="182"/>
        <end position="205"/>
    </location>
</feature>
<protein>
    <recommendedName>
        <fullName evidence="5">DnaD domain-containing protein</fullName>
    </recommendedName>
</protein>
<accession>A0A0C1R2N4</accession>
<dbReference type="EMBL" id="JHEG04000001">
    <property type="protein sequence ID" value="KAF3891312.1"/>
    <property type="molecule type" value="Genomic_DNA"/>
</dbReference>
<gene>
    <name evidence="3" type="ORF">DA73_0234650</name>
    <name evidence="2" type="ORF">DA73_0400035535</name>
</gene>
<name>A0A0C1R2N4_9CYAN</name>
<dbReference type="Proteomes" id="UP000029738">
    <property type="component" value="Unassembled WGS sequence"/>
</dbReference>
<proteinExistence type="predicted"/>
<sequence length="231" mass="25914">MRGEQNLCLLPAVDSQMFTANPPETSADLAVALLIHYSFDLSGYSAIELVELWQKQYPGNWLHLAVIEALYQGRYKAISVQQILTCWQRRGQAIFHFNMEFERLICSKFPQSLTALPNLSSGKAFTSRYEETTQQVVESLPEIDFPLQTSDVEAIPVETNEVSISIDLIQTQEEISPSAPEEIVPVTTNNPPIGQFTPETRAGSESFTSKLKAISYEELPSRRLLSGRSTR</sequence>
<evidence type="ECO:0000313" key="3">
    <source>
        <dbReference type="EMBL" id="KIE06520.1"/>
    </source>
</evidence>
<evidence type="ECO:0008006" key="5">
    <source>
        <dbReference type="Google" id="ProtNLM"/>
    </source>
</evidence>
<evidence type="ECO:0000313" key="4">
    <source>
        <dbReference type="Proteomes" id="UP000029738"/>
    </source>
</evidence>
<organism evidence="3">
    <name type="scientific">Tolypothrix bouteillei VB521301</name>
    <dbReference type="NCBI Taxonomy" id="1479485"/>
    <lineage>
        <taxon>Bacteria</taxon>
        <taxon>Bacillati</taxon>
        <taxon>Cyanobacteriota</taxon>
        <taxon>Cyanophyceae</taxon>
        <taxon>Nostocales</taxon>
        <taxon>Tolypothrichaceae</taxon>
        <taxon>Tolypothrix</taxon>
    </lineage>
</organism>
<reference evidence="2" key="2">
    <citation type="submission" date="2019-11" db="EMBL/GenBank/DDBJ databases">
        <title>Improved Assembly of Tolypothrix boutellei genome.</title>
        <authorList>
            <person name="Sarangi A.N."/>
            <person name="Mukherjee M."/>
            <person name="Ghosh S."/>
            <person name="Singh D."/>
            <person name="Das A."/>
            <person name="Kant S."/>
            <person name="Prusty A."/>
            <person name="Tripathy S."/>
        </authorList>
    </citation>
    <scope>NUCLEOTIDE SEQUENCE</scope>
    <source>
        <strain evidence="2">VB521301</strain>
    </source>
</reference>
<evidence type="ECO:0000256" key="1">
    <source>
        <dbReference type="SAM" id="MobiDB-lite"/>
    </source>
</evidence>